<keyword evidence="4 15" id="KW-0963">Cytoplasm</keyword>
<dbReference type="Pfam" id="PF07733">
    <property type="entry name" value="DNA_pol3_alpha"/>
    <property type="match status" value="2"/>
</dbReference>
<dbReference type="GO" id="GO:0005737">
    <property type="term" value="C:cytoplasm"/>
    <property type="evidence" value="ECO:0007669"/>
    <property type="project" value="UniProtKB-SubCell"/>
</dbReference>
<dbReference type="CDD" id="cd07435">
    <property type="entry name" value="PHP_PolIIIA_POLC"/>
    <property type="match status" value="1"/>
</dbReference>
<dbReference type="STRING" id="1423730.FC75_GL001882"/>
<evidence type="ECO:0000256" key="6">
    <source>
        <dbReference type="ARBA" id="ARBA00022695"/>
    </source>
</evidence>
<evidence type="ECO:0000313" key="19">
    <source>
        <dbReference type="Proteomes" id="UP000050865"/>
    </source>
</evidence>
<dbReference type="Gene3D" id="1.10.150.700">
    <property type="entry name" value="PolC, middle finger domain"/>
    <property type="match status" value="1"/>
</dbReference>
<dbReference type="SMART" id="SM00479">
    <property type="entry name" value="EXOIII"/>
    <property type="match status" value="1"/>
</dbReference>
<dbReference type="Gene3D" id="6.10.140.1510">
    <property type="match status" value="1"/>
</dbReference>
<reference evidence="18 19" key="1">
    <citation type="journal article" date="2015" name="Genome Announc.">
        <title>Expanding the biotechnology potential of lactobacilli through comparative genomics of 213 strains and associated genera.</title>
        <authorList>
            <person name="Sun Z."/>
            <person name="Harris H.M."/>
            <person name="McCann A."/>
            <person name="Guo C."/>
            <person name="Argimon S."/>
            <person name="Zhang W."/>
            <person name="Yang X."/>
            <person name="Jeffery I.B."/>
            <person name="Cooney J.C."/>
            <person name="Kagawa T.F."/>
            <person name="Liu W."/>
            <person name="Song Y."/>
            <person name="Salvetti E."/>
            <person name="Wrobel A."/>
            <person name="Rasinkangas P."/>
            <person name="Parkhill J."/>
            <person name="Rea M.C."/>
            <person name="O'Sullivan O."/>
            <person name="Ritari J."/>
            <person name="Douillard F.P."/>
            <person name="Paul Ross R."/>
            <person name="Yang R."/>
            <person name="Briner A.E."/>
            <person name="Felis G.E."/>
            <person name="de Vos W.M."/>
            <person name="Barrangou R."/>
            <person name="Klaenhammer T.R."/>
            <person name="Caufield P.W."/>
            <person name="Cui Y."/>
            <person name="Zhang H."/>
            <person name="O'Toole P.W."/>
        </authorList>
    </citation>
    <scope>NUCLEOTIDE SEQUENCE [LARGE SCALE GENOMIC DNA]</scope>
    <source>
        <strain evidence="18 19">DSM 22697</strain>
    </source>
</reference>
<keyword evidence="10 15" id="KW-0269">Exonuclease</keyword>
<evidence type="ECO:0000256" key="15">
    <source>
        <dbReference type="HAMAP-Rule" id="MF_00356"/>
    </source>
</evidence>
<dbReference type="Pfam" id="PF14579">
    <property type="entry name" value="HHH_6"/>
    <property type="match status" value="1"/>
</dbReference>
<protein>
    <recommendedName>
        <fullName evidence="14 15">DNA polymerase III PolC-type</fullName>
        <shortName evidence="15">PolIII</shortName>
        <ecNumber evidence="3 15">2.7.7.7</ecNumber>
    </recommendedName>
</protein>
<keyword evidence="11 15" id="KW-0239">DNA-directed DNA polymerase</keyword>
<dbReference type="InterPro" id="IPR028112">
    <property type="entry name" value="DNA_PolC-type_N_I"/>
</dbReference>
<dbReference type="HAMAP" id="MF_00356">
    <property type="entry name" value="DNApol_PolC"/>
    <property type="match status" value="1"/>
</dbReference>
<dbReference type="InterPro" id="IPR012340">
    <property type="entry name" value="NA-bd_OB-fold"/>
</dbReference>
<name>A0A0R2F1T8_9LACO</name>
<dbReference type="Pfam" id="PF00929">
    <property type="entry name" value="RNase_T"/>
    <property type="match status" value="1"/>
</dbReference>
<evidence type="ECO:0000256" key="9">
    <source>
        <dbReference type="ARBA" id="ARBA00022801"/>
    </source>
</evidence>
<accession>A0A0R2F1T8</accession>
<feature type="domain" description="Exonuclease" evidence="16">
    <location>
        <begin position="428"/>
        <end position="594"/>
    </location>
</feature>
<dbReference type="EMBL" id="AYZJ01000034">
    <property type="protein sequence ID" value="KRN22243.1"/>
    <property type="molecule type" value="Genomic_DNA"/>
</dbReference>
<comment type="catalytic activity">
    <reaction evidence="13 15">
        <text>DNA(n) + a 2'-deoxyribonucleoside 5'-triphosphate = DNA(n+1) + diphosphate</text>
        <dbReference type="Rhea" id="RHEA:22508"/>
        <dbReference type="Rhea" id="RHEA-COMP:17339"/>
        <dbReference type="Rhea" id="RHEA-COMP:17340"/>
        <dbReference type="ChEBI" id="CHEBI:33019"/>
        <dbReference type="ChEBI" id="CHEBI:61560"/>
        <dbReference type="ChEBI" id="CHEBI:173112"/>
        <dbReference type="EC" id="2.7.7.7"/>
    </reaction>
</comment>
<comment type="function">
    <text evidence="12">DNA polymerase III is a complex, multichain enzyme responsible for most of the replicative synthesis in bacteria. This DNA polymerase also exhibits 3' to 5' exonuclease activity. The alpha chain is the DNA polymerase.</text>
</comment>
<dbReference type="InterPro" id="IPR011708">
    <property type="entry name" value="DNA_pol3_alpha_NTPase_dom"/>
</dbReference>
<comment type="subcellular location">
    <subcellularLocation>
        <location evidence="2 15">Cytoplasm</location>
    </subcellularLocation>
</comment>
<evidence type="ECO:0000256" key="10">
    <source>
        <dbReference type="ARBA" id="ARBA00022839"/>
    </source>
</evidence>
<dbReference type="InterPro" id="IPR004365">
    <property type="entry name" value="NA-bd_OB_tRNA"/>
</dbReference>
<dbReference type="SMART" id="SM00481">
    <property type="entry name" value="POLIIIAc"/>
    <property type="match status" value="1"/>
</dbReference>
<dbReference type="GO" id="GO:0006261">
    <property type="term" value="P:DNA-templated DNA replication"/>
    <property type="evidence" value="ECO:0007669"/>
    <property type="project" value="UniProtKB-UniRule"/>
</dbReference>
<dbReference type="Gene3D" id="1.10.150.870">
    <property type="match status" value="1"/>
</dbReference>
<evidence type="ECO:0000256" key="1">
    <source>
        <dbReference type="ARBA" id="ARBA00003452"/>
    </source>
</evidence>
<dbReference type="CDD" id="cd06127">
    <property type="entry name" value="DEDDh"/>
    <property type="match status" value="1"/>
</dbReference>
<dbReference type="Pfam" id="PF02811">
    <property type="entry name" value="PHP"/>
    <property type="match status" value="1"/>
</dbReference>
<dbReference type="GO" id="GO:0003887">
    <property type="term" value="F:DNA-directed DNA polymerase activity"/>
    <property type="evidence" value="ECO:0007669"/>
    <property type="project" value="UniProtKB-UniRule"/>
</dbReference>
<dbReference type="NCBIfam" id="TIGR00573">
    <property type="entry name" value="dnaq"/>
    <property type="match status" value="1"/>
</dbReference>
<dbReference type="Pfam" id="PF11490">
    <property type="entry name" value="DNA_pol3_a_NII"/>
    <property type="match status" value="1"/>
</dbReference>
<dbReference type="InterPro" id="IPR040982">
    <property type="entry name" value="DNA_pol3_finger"/>
</dbReference>
<keyword evidence="8 15" id="KW-0540">Nuclease</keyword>
<dbReference type="InterPro" id="IPR003141">
    <property type="entry name" value="Pol/His_phosphatase_N"/>
</dbReference>
<dbReference type="FunFam" id="3.30.420.10:FF:000045">
    <property type="entry name" value="3'-5' exonuclease DinG"/>
    <property type="match status" value="1"/>
</dbReference>
<dbReference type="PANTHER" id="PTHR32294:SF5">
    <property type="entry name" value="DNA POLYMERASE III POLC-TYPE"/>
    <property type="match status" value="1"/>
</dbReference>
<organism evidence="18 19">
    <name type="scientific">Lacticaseibacillus camelliae DSM 22697 = JCM 13995</name>
    <dbReference type="NCBI Taxonomy" id="1423730"/>
    <lineage>
        <taxon>Bacteria</taxon>
        <taxon>Bacillati</taxon>
        <taxon>Bacillota</taxon>
        <taxon>Bacilli</taxon>
        <taxon>Lactobacillales</taxon>
        <taxon>Lactobacillaceae</taxon>
        <taxon>Lacticaseibacillus</taxon>
    </lineage>
</organism>
<dbReference type="Gene3D" id="2.40.50.140">
    <property type="entry name" value="Nucleic acid-binding proteins"/>
    <property type="match status" value="1"/>
</dbReference>
<dbReference type="SUPFAM" id="SSF160975">
    <property type="entry name" value="AF1531-like"/>
    <property type="match status" value="1"/>
</dbReference>
<dbReference type="GO" id="GO:0008408">
    <property type="term" value="F:3'-5' exonuclease activity"/>
    <property type="evidence" value="ECO:0007669"/>
    <property type="project" value="UniProtKB-UniRule"/>
</dbReference>
<dbReference type="InterPro" id="IPR036397">
    <property type="entry name" value="RNaseH_sf"/>
</dbReference>
<keyword evidence="6 15" id="KW-0548">Nucleotidyltransferase</keyword>
<evidence type="ECO:0000259" key="16">
    <source>
        <dbReference type="SMART" id="SM00479"/>
    </source>
</evidence>
<dbReference type="Gene3D" id="3.30.1900.20">
    <property type="match status" value="2"/>
</dbReference>
<evidence type="ECO:0000256" key="4">
    <source>
        <dbReference type="ARBA" id="ARBA00022490"/>
    </source>
</evidence>
<dbReference type="InterPro" id="IPR006308">
    <property type="entry name" value="Pol_III_a_PolC-type_gram_pos"/>
</dbReference>
<dbReference type="PATRIC" id="fig|1423730.4.peg.1958"/>
<dbReference type="CDD" id="cd04484">
    <property type="entry name" value="polC_OBF"/>
    <property type="match status" value="1"/>
</dbReference>
<evidence type="ECO:0000256" key="7">
    <source>
        <dbReference type="ARBA" id="ARBA00022705"/>
    </source>
</evidence>
<dbReference type="Gene3D" id="3.20.20.140">
    <property type="entry name" value="Metal-dependent hydrolases"/>
    <property type="match status" value="2"/>
</dbReference>
<dbReference type="PANTHER" id="PTHR32294">
    <property type="entry name" value="DNA POLYMERASE III SUBUNIT ALPHA"/>
    <property type="match status" value="1"/>
</dbReference>
<keyword evidence="19" id="KW-1185">Reference proteome</keyword>
<feature type="domain" description="Polymerase/histidinol phosphatase N-terminal" evidence="17">
    <location>
        <begin position="342"/>
        <end position="409"/>
    </location>
</feature>
<dbReference type="InterPro" id="IPR004805">
    <property type="entry name" value="DnaE2/DnaE/PolC"/>
</dbReference>
<evidence type="ECO:0000256" key="11">
    <source>
        <dbReference type="ARBA" id="ARBA00022932"/>
    </source>
</evidence>
<dbReference type="EC" id="2.7.7.7" evidence="3 15"/>
<dbReference type="Proteomes" id="UP000050865">
    <property type="component" value="Unassembled WGS sequence"/>
</dbReference>
<keyword evidence="9 15" id="KW-0378">Hydrolase</keyword>
<gene>
    <name evidence="15" type="primary">polC</name>
    <name evidence="18" type="ORF">FC75_GL001882</name>
</gene>
<evidence type="ECO:0000256" key="13">
    <source>
        <dbReference type="ARBA" id="ARBA00049244"/>
    </source>
</evidence>
<evidence type="ECO:0000256" key="5">
    <source>
        <dbReference type="ARBA" id="ARBA00022679"/>
    </source>
</evidence>
<dbReference type="InterPro" id="IPR029460">
    <property type="entry name" value="DNAPol_HHH"/>
</dbReference>
<dbReference type="NCBIfam" id="TIGR01405">
    <property type="entry name" value="polC_Gram_pos"/>
    <property type="match status" value="1"/>
</dbReference>
<comment type="caution">
    <text evidence="18">The sequence shown here is derived from an EMBL/GenBank/DDBJ whole genome shotgun (WGS) entry which is preliminary data.</text>
</comment>
<dbReference type="Pfam" id="PF17657">
    <property type="entry name" value="DNA_pol3_finger"/>
    <property type="match status" value="1"/>
</dbReference>
<evidence type="ECO:0000256" key="2">
    <source>
        <dbReference type="ARBA" id="ARBA00004496"/>
    </source>
</evidence>
<evidence type="ECO:0000313" key="18">
    <source>
        <dbReference type="EMBL" id="KRN22243.1"/>
    </source>
</evidence>
<dbReference type="Gene3D" id="3.30.420.10">
    <property type="entry name" value="Ribonuclease H-like superfamily/Ribonuclease H"/>
    <property type="match status" value="1"/>
</dbReference>
<dbReference type="GO" id="GO:0003677">
    <property type="term" value="F:DNA binding"/>
    <property type="evidence" value="ECO:0007669"/>
    <property type="project" value="UniProtKB-UniRule"/>
</dbReference>
<dbReference type="SUPFAM" id="SSF50249">
    <property type="entry name" value="Nucleic acid-binding proteins"/>
    <property type="match status" value="1"/>
</dbReference>
<dbReference type="InterPro" id="IPR024754">
    <property type="entry name" value="DNA_PolC-like_N_II"/>
</dbReference>
<keyword evidence="5 15" id="KW-0808">Transferase</keyword>
<evidence type="ECO:0000256" key="8">
    <source>
        <dbReference type="ARBA" id="ARBA00022722"/>
    </source>
</evidence>
<dbReference type="Pfam" id="PF01336">
    <property type="entry name" value="tRNA_anti-codon"/>
    <property type="match status" value="1"/>
</dbReference>
<dbReference type="InterPro" id="IPR044923">
    <property type="entry name" value="PolC_middle_finger_sf"/>
</dbReference>
<dbReference type="InterPro" id="IPR012337">
    <property type="entry name" value="RNaseH-like_sf"/>
</dbReference>
<comment type="function">
    <text evidence="1 15">Required for replicative DNA synthesis. This DNA polymerase also exhibits 3' to 5' exonuclease activity.</text>
</comment>
<dbReference type="NCBIfam" id="NF001688">
    <property type="entry name" value="PRK00448.1"/>
    <property type="match status" value="1"/>
</dbReference>
<evidence type="ECO:0000259" key="17">
    <source>
        <dbReference type="SMART" id="SM00481"/>
    </source>
</evidence>
<dbReference type="InterPro" id="IPR006054">
    <property type="entry name" value="DnaQ"/>
</dbReference>
<dbReference type="InterPro" id="IPR004013">
    <property type="entry name" value="PHP_dom"/>
</dbReference>
<dbReference type="Pfam" id="PF14480">
    <property type="entry name" value="DNA_pol3_a_NI"/>
    <property type="match status" value="1"/>
</dbReference>
<evidence type="ECO:0000256" key="14">
    <source>
        <dbReference type="ARBA" id="ARBA00070925"/>
    </source>
</evidence>
<keyword evidence="7 15" id="KW-0235">DNA replication</keyword>
<comment type="similarity">
    <text evidence="15">Belongs to the DNA polymerase type-C family. PolC subfamily.</text>
</comment>
<evidence type="ECO:0000256" key="12">
    <source>
        <dbReference type="ARBA" id="ARBA00025611"/>
    </source>
</evidence>
<sequence>MVASSKREWLFLALSKAEMFQKLIEQASLPDPIKQDPALAGATVEAVTIHSRSKRYEFVLGTAAVLPYAVFLQLESHIKSAFKGIAEASISVSPATVDLAAKHLSAYWSYVVANAGIESAIVAETCMNQTPRFEDGKVTLTAVNEPVRQFLIQQGLGKLVETYAQVGLPGVSVEATVDATESEANLAAFKAQKAEEAAAMAKRAQAVVAQREQNPAPSGPVQIGRGLKSSETPTQMVAITQEENAVLIEGYVFDVEVRQLRSKRSLLIAKVTDYTSSFIVKKFSNGADDEAAFGQIKEGMWLRIRGSVQEDSYSRELTVMARDMVEVPHAQPQDTAEGEKRVELHLHTNMSQMDALPSITAYVNRAKAWGQTAIAVTDHAGLQAYPEAHTVATQAKIKMLYGVEINLVDDGAPVAYNADEPRTLADATYVVFDIETTGLSAVYDKVIEVAAVKMKDGKVIDSFEELIDPGFALSEFTINLTHITDDMVRGSKTEAEVLRLFRQFCTGSIMSGHNVTFDVGFLNKGYERLGEEPIQNPVIDTLELSRMLHPERKNHKLDTLTKAYKIPLNHHHRANADAEATGYLLFALEKEALKKYDIEQLNQLNSRIGEDEAYKQSRPTHAIVFAKTQAGLKNLFKLVSQSNIDYYYRLPRVPRSVLQKFREGLLVGSACASGEVFVAAMQKGAAEAAKRAKFYDYLEVQPLANYQPLIDGGLVQGQAHLQEILKTIIKIGQDQNKLVVATGDAHYLDKNDAIYRKILIHSQGGANPLNRHELPDVHFRSTQEMLDAFAWLKDDALAHQLVVENTHKVADMIDGDITPVKKRLYTPNIPGVEDHLRTDVMSTAHKLYGDPLPEIVQARLDKELKSIIGNGFSVIYNIAQQLVLKSNKDGYLVGSRGSVGSSLAATMSGITEINPLPPHYRCPQCQYSEFFTKGEYGSGFDLPDKACPKCGANMVKDGQDIPFETFLGFKGDKVPDIDLNFSGDYQPIAHNYIKVRFGENHAFRAGTIGTVADKTAYGYVKAYERDTGQMLRGAEIDRLAKGATGVKRTTGQHPAGILIVPEDMDIYDFSPIQYPADDQSAAWKTTHFDFHSIHDNILKMDVLGHDDPTMIRMLQDLSGVDPKSIPMDDPGVMSLFSSPDILGVTPEQINSKTGTLGVPEFGTRFVRGMLEETHPKKFSELLQISGLSHGTDVWLGNAEELIQNGTVTIKEVIGCRDNIMMDLIHWGMDDSMAFNIMEHVRKGRGIPDEWQQAMRDNPNVPDWYIDSCLKIKYMFPKAHAAAYDLMGLRIAWFKVYYPLVYYASYFSVRAEDFDLVAMSHGKESLKAAIKAITDQGNDASAKDKTLLTVLELANECLERGFTIKMVDINHSDAHDFLILDDHTLLAPFRAVPGLGDNVAKQIVAAREEKPFLSKEDLANRGKVSKTLIDYMTENHVLDTLPDENQLSLFDSMF</sequence>
<dbReference type="InterPro" id="IPR013520">
    <property type="entry name" value="Ribonucl_H"/>
</dbReference>
<evidence type="ECO:0000256" key="3">
    <source>
        <dbReference type="ARBA" id="ARBA00012417"/>
    </source>
</evidence>
<dbReference type="CDD" id="cd07309">
    <property type="entry name" value="PHP"/>
    <property type="match status" value="1"/>
</dbReference>
<proteinExistence type="inferred from homology"/>
<dbReference type="SUPFAM" id="SSF53098">
    <property type="entry name" value="Ribonuclease H-like"/>
    <property type="match status" value="1"/>
</dbReference>